<organism evidence="2 3">
    <name type="scientific">Pseudocercospora musae</name>
    <dbReference type="NCBI Taxonomy" id="113226"/>
    <lineage>
        <taxon>Eukaryota</taxon>
        <taxon>Fungi</taxon>
        <taxon>Dikarya</taxon>
        <taxon>Ascomycota</taxon>
        <taxon>Pezizomycotina</taxon>
        <taxon>Dothideomycetes</taxon>
        <taxon>Dothideomycetidae</taxon>
        <taxon>Mycosphaerellales</taxon>
        <taxon>Mycosphaerellaceae</taxon>
        <taxon>Pseudocercospora</taxon>
    </lineage>
</organism>
<sequence length="882" mass="100298">MGVASFHRWLRKSPTCLLRPALLEPATLPSSPKRSIASNRGYIVSQLNPNHVDEEDAACRKRRGYYQPMRRDLQARQAESTEILHKIALLTGDIATFSLAANRSFDILLSQANKQAMKTKLTRLVDKPEHRKNMKLWIEILNYRQRLDGFDGVLSIWQDLLKRNIYLPTEGEDADILWPTFIHACIAEPMTKPQKDHLTRILKYAKWLKSRSGNVYASLYTCVIGRLLRIQPLKRLEHWHSRLADFIEPADVDLRVLAKDFALDPGQPKTLFEKNDAGSFEQFRPIYQHFKANGLYDHYIPQLLERHRPSIVLRWHKFFLEHGDAPSPQVFAMPAVQTLFELDGNKSSPMVHQQSDDGSKTRPVIGSKDAPVLTRSNMSAIIGEVHGIKQKEMSDSFVAKMFATRAFPLDVVVTGLGFFGIERLGPLALREMAVRAGSAGTFCTKSDTLKGMGISISESVYGRLLEKVAAELPHLYDALIASDEHPEVFEDAATQERLLASFLEREDNVNAHLALLALSMTGQKANARAWNRVLQHYILARDYRAVLKLVEHMKASKMYLAHQTFEGAEDIAPLQFTTNAFIYAAECGLDVDHKLWCENIKRFGMLHRWEELERLVLWLVSFYSKRGLRGDVTHNNGKYLLRSKSLLELIFNRPTQKALIIWSHRTAGVRRVLKPRIDSGKGTCEPWARGIILLKRLDEVGVKISAKLVREALLLSMWTLFGPAYSKRNINMDVKRDNELSLAHYIKYANELWDGELFDLDPSLYEPRNYPDLLVAVFGGTRSTDMRTGEKADVVAYAEFLRSGGSLPDTDSRSILRRAQYWRRSPFRIPAKKSAKSASSVCHNRPHHRPHQSPPAHSSSSYPPPNPEDTQEPASSYSPLQQ</sequence>
<gene>
    <name evidence="2" type="ORF">AC579_3447</name>
</gene>
<name>A0A139IC92_9PEZI</name>
<comment type="caution">
    <text evidence="2">The sequence shown here is derived from an EMBL/GenBank/DDBJ whole genome shotgun (WGS) entry which is preliminary data.</text>
</comment>
<dbReference type="STRING" id="113226.A0A139IC92"/>
<evidence type="ECO:0000256" key="1">
    <source>
        <dbReference type="SAM" id="MobiDB-lite"/>
    </source>
</evidence>
<dbReference type="AlphaFoldDB" id="A0A139IC92"/>
<evidence type="ECO:0000313" key="3">
    <source>
        <dbReference type="Proteomes" id="UP000073492"/>
    </source>
</evidence>
<feature type="compositionally biased region" description="Polar residues" evidence="1">
    <location>
        <begin position="872"/>
        <end position="882"/>
    </location>
</feature>
<dbReference type="Proteomes" id="UP000073492">
    <property type="component" value="Unassembled WGS sequence"/>
</dbReference>
<dbReference type="EMBL" id="LFZO01000160">
    <property type="protein sequence ID" value="KXT12212.1"/>
    <property type="molecule type" value="Genomic_DNA"/>
</dbReference>
<dbReference type="OrthoDB" id="5366531at2759"/>
<evidence type="ECO:0000313" key="2">
    <source>
        <dbReference type="EMBL" id="KXT12212.1"/>
    </source>
</evidence>
<feature type="region of interest" description="Disordered" evidence="1">
    <location>
        <begin position="347"/>
        <end position="367"/>
    </location>
</feature>
<protein>
    <submittedName>
        <fullName evidence="2">Uncharacterized protein</fullName>
    </submittedName>
</protein>
<accession>A0A139IC92</accession>
<keyword evidence="3" id="KW-1185">Reference proteome</keyword>
<feature type="region of interest" description="Disordered" evidence="1">
    <location>
        <begin position="830"/>
        <end position="882"/>
    </location>
</feature>
<proteinExistence type="predicted"/>
<reference evidence="2 3" key="1">
    <citation type="submission" date="2015-07" db="EMBL/GenBank/DDBJ databases">
        <title>Comparative genomics of the Sigatoka disease complex on banana suggests a link between parallel evolutionary changes in Pseudocercospora fijiensis and Pseudocercospora eumusae and increased virulence on the banana host.</title>
        <authorList>
            <person name="Chang T.-C."/>
            <person name="Salvucci A."/>
            <person name="Crous P.W."/>
            <person name="Stergiopoulos I."/>
        </authorList>
    </citation>
    <scope>NUCLEOTIDE SEQUENCE [LARGE SCALE GENOMIC DNA]</scope>
    <source>
        <strain evidence="2 3">CBS 116634</strain>
    </source>
</reference>